<dbReference type="InterPro" id="IPR046960">
    <property type="entry name" value="PPR_At4g14850-like_plant"/>
</dbReference>
<dbReference type="InterPro" id="IPR002885">
    <property type="entry name" value="PPR_rpt"/>
</dbReference>
<dbReference type="NCBIfam" id="TIGR00756">
    <property type="entry name" value="PPR"/>
    <property type="match status" value="5"/>
</dbReference>
<accession>W1NDW4</accession>
<dbReference type="InterPro" id="IPR011990">
    <property type="entry name" value="TPR-like_helical_dom_sf"/>
</dbReference>
<evidence type="ECO:0000313" key="4">
    <source>
        <dbReference type="Proteomes" id="UP000017836"/>
    </source>
</evidence>
<dbReference type="Pfam" id="PF13041">
    <property type="entry name" value="PPR_2"/>
    <property type="match status" value="4"/>
</dbReference>
<feature type="repeat" description="PPR" evidence="2">
    <location>
        <begin position="448"/>
        <end position="478"/>
    </location>
</feature>
<dbReference type="eggNOG" id="KOG4197">
    <property type="taxonomic scope" value="Eukaryota"/>
</dbReference>
<name>W1NDW4_AMBTC</name>
<organism evidence="3 4">
    <name type="scientific">Amborella trichopoda</name>
    <dbReference type="NCBI Taxonomy" id="13333"/>
    <lineage>
        <taxon>Eukaryota</taxon>
        <taxon>Viridiplantae</taxon>
        <taxon>Streptophyta</taxon>
        <taxon>Embryophyta</taxon>
        <taxon>Tracheophyta</taxon>
        <taxon>Spermatophyta</taxon>
        <taxon>Magnoliopsida</taxon>
        <taxon>Amborellales</taxon>
        <taxon>Amborellaceae</taxon>
        <taxon>Amborella</taxon>
    </lineage>
</organism>
<evidence type="ECO:0008006" key="5">
    <source>
        <dbReference type="Google" id="ProtNLM"/>
    </source>
</evidence>
<dbReference type="Pfam" id="PF13812">
    <property type="entry name" value="PPR_3"/>
    <property type="match status" value="1"/>
</dbReference>
<dbReference type="HOGENOM" id="CLU_002706_15_6_1"/>
<dbReference type="FunFam" id="1.25.40.10:FF:000073">
    <property type="entry name" value="Pentatricopeptide repeat-containing protein chloroplastic"/>
    <property type="match status" value="2"/>
</dbReference>
<evidence type="ECO:0000256" key="1">
    <source>
        <dbReference type="ARBA" id="ARBA00022737"/>
    </source>
</evidence>
<keyword evidence="4" id="KW-1185">Reference proteome</keyword>
<evidence type="ECO:0000313" key="3">
    <source>
        <dbReference type="EMBL" id="ERM93543.1"/>
    </source>
</evidence>
<dbReference type="PROSITE" id="PS51375">
    <property type="entry name" value="PPR"/>
    <property type="match status" value="7"/>
</dbReference>
<feature type="repeat" description="PPR" evidence="2">
    <location>
        <begin position="479"/>
        <end position="513"/>
    </location>
</feature>
<evidence type="ECO:0000256" key="2">
    <source>
        <dbReference type="PROSITE-ProRule" id="PRU00708"/>
    </source>
</evidence>
<dbReference type="OMA" id="RFSACAS"/>
<dbReference type="Gramene" id="ERM93543">
    <property type="protein sequence ID" value="ERM93543"/>
    <property type="gene ID" value="AMTR_s00004p00076010"/>
</dbReference>
<dbReference type="EMBL" id="KI397628">
    <property type="protein sequence ID" value="ERM93543.1"/>
    <property type="molecule type" value="Genomic_DNA"/>
</dbReference>
<reference evidence="4" key="1">
    <citation type="journal article" date="2013" name="Science">
        <title>The Amborella genome and the evolution of flowering plants.</title>
        <authorList>
            <consortium name="Amborella Genome Project"/>
        </authorList>
    </citation>
    <scope>NUCLEOTIDE SEQUENCE [LARGE SCALE GENOMIC DNA]</scope>
</reference>
<dbReference type="AlphaFoldDB" id="W1NDW4"/>
<dbReference type="FunFam" id="1.25.40.10:FF:000196">
    <property type="entry name" value="Pentatricopeptide repeat-containing protein At4g14850"/>
    <property type="match status" value="1"/>
</dbReference>
<keyword evidence="1" id="KW-0677">Repeat</keyword>
<dbReference type="PANTHER" id="PTHR47926">
    <property type="entry name" value="PENTATRICOPEPTIDE REPEAT-CONTAINING PROTEIN"/>
    <property type="match status" value="1"/>
</dbReference>
<feature type="repeat" description="PPR" evidence="2">
    <location>
        <begin position="277"/>
        <end position="311"/>
    </location>
</feature>
<feature type="repeat" description="PPR" evidence="2">
    <location>
        <begin position="378"/>
        <end position="412"/>
    </location>
</feature>
<dbReference type="Proteomes" id="UP000017836">
    <property type="component" value="Unassembled WGS sequence"/>
</dbReference>
<proteinExistence type="predicted"/>
<protein>
    <recommendedName>
        <fullName evidence="5">Pentacotripeptide-repeat region of PRORP domain-containing protein</fullName>
    </recommendedName>
</protein>
<gene>
    <name evidence="3" type="ORF">AMTR_s00004p00076010</name>
</gene>
<dbReference type="Pfam" id="PF01535">
    <property type="entry name" value="PPR"/>
    <property type="match status" value="5"/>
</dbReference>
<dbReference type="GO" id="GO:0009451">
    <property type="term" value="P:RNA modification"/>
    <property type="evidence" value="ECO:0007669"/>
    <property type="project" value="InterPro"/>
</dbReference>
<dbReference type="GO" id="GO:0003723">
    <property type="term" value="F:RNA binding"/>
    <property type="evidence" value="ECO:0007669"/>
    <property type="project" value="InterPro"/>
</dbReference>
<sequence length="676" mass="75276">MEERGVSADHKTYLWLLEGSLKNGSLRNARKLHGRIIKAGFEHELTLENQLIHVYKSVGEENEARKLFNGMTDRDVTSWNSIITGYVTDKLNAQALKLFSRMISEAIRPNGSIFSSVLRACNGAKSLNFITQVHAKAIRMGFEADPMVGNPLIDLYAKIGDFHSARVIFDEIFWRDSVSWVAMISGYSQNGHSQEALLLFSHMLGSGVFPTPYIFSSVISACTKIEFFEQGEQLHGYVLKLGFCSETFVGNALVSLYLRCGNVASAERMFGEMHCKDGITWNSIISGHAQSGNSEKALQYFKEMQFSGFKADCVTSASLLSACATLGELQKGQKLHSLVIKSGHLTDIIVEGSLLDFYVKCGEIKDAHQHFEATDRGNIVLWNVMLVAYGQLGNLTESLKLFQDMQLREVFPNQYTYPSILRTCTLLGVIDLGEQIHTHIIKMGFELNVYVCSVLIDMYAKCGRLKEARMILERLEEPDLVSWTAMIAGYGQQDCDLMALELFEEMQAQGIESDNIGFASALSACAGLQAIKQGQQIHARSIVCGYFSDISIGNSLITLYAKMGLIEEAYKAFGCIGNRDEISWNALISGFGQFGQFEEAMKVFGQMRRSGFKPNLFTYCSSVSVCANMTDLKQGKQIHTEIIKTGYESETETQNVLVTLYAKPIQRCKERAKEAA</sequence>
<dbReference type="FunFam" id="1.25.40.10:FF:000381">
    <property type="entry name" value="Pentatricopeptide repeat-containing protein"/>
    <property type="match status" value="3"/>
</dbReference>
<dbReference type="Gene3D" id="1.25.40.10">
    <property type="entry name" value="Tetratricopeptide repeat domain"/>
    <property type="match status" value="5"/>
</dbReference>
<feature type="repeat" description="PPR" evidence="2">
    <location>
        <begin position="176"/>
        <end position="210"/>
    </location>
</feature>
<feature type="repeat" description="PPR" evidence="2">
    <location>
        <begin position="580"/>
        <end position="614"/>
    </location>
</feature>
<feature type="repeat" description="PPR" evidence="2">
    <location>
        <begin position="75"/>
        <end position="109"/>
    </location>
</feature>